<dbReference type="EMBL" id="JACIEC010000001">
    <property type="protein sequence ID" value="MBB4143584.1"/>
    <property type="molecule type" value="Genomic_DNA"/>
</dbReference>
<keyword evidence="2" id="KW-0472">Membrane</keyword>
<proteinExistence type="predicted"/>
<dbReference type="Proteomes" id="UP000519897">
    <property type="component" value="Unassembled WGS sequence"/>
</dbReference>
<protein>
    <submittedName>
        <fullName evidence="3">Antitoxin CcdA</fullName>
    </submittedName>
</protein>
<evidence type="ECO:0000313" key="4">
    <source>
        <dbReference type="Proteomes" id="UP000519897"/>
    </source>
</evidence>
<sequence>MVQTSGRRDDVPIDRRLLAEANDLKLDVTRAAEDGITRAIRAEKERLWRIENAEAIAASNDYLERHGLPLAKYRLFWGLGSGFIGWELTVLWRLIFRRTSSTV</sequence>
<keyword evidence="2" id="KW-1133">Transmembrane helix</keyword>
<keyword evidence="4" id="KW-1185">Reference proteome</keyword>
<dbReference type="Pfam" id="PF07362">
    <property type="entry name" value="CcdA"/>
    <property type="match status" value="1"/>
</dbReference>
<keyword evidence="2" id="KW-0812">Transmembrane</keyword>
<organism evidence="3 4">
    <name type="scientific">Rhizobium rhizoryzae</name>
    <dbReference type="NCBI Taxonomy" id="451876"/>
    <lineage>
        <taxon>Bacteria</taxon>
        <taxon>Pseudomonadati</taxon>
        <taxon>Pseudomonadota</taxon>
        <taxon>Alphaproteobacteria</taxon>
        <taxon>Hyphomicrobiales</taxon>
        <taxon>Rhizobiaceae</taxon>
        <taxon>Rhizobium/Agrobacterium group</taxon>
        <taxon>Rhizobium</taxon>
    </lineage>
</organism>
<feature type="transmembrane region" description="Helical" evidence="2">
    <location>
        <begin position="75"/>
        <end position="96"/>
    </location>
</feature>
<evidence type="ECO:0000313" key="3">
    <source>
        <dbReference type="EMBL" id="MBB4143584.1"/>
    </source>
</evidence>
<accession>A0A7W6LFT3</accession>
<dbReference type="InterPro" id="IPR009956">
    <property type="entry name" value="Post-segregation_anti-tox_CcdA"/>
</dbReference>
<name>A0A7W6LFT3_9HYPH</name>
<reference evidence="3 4" key="1">
    <citation type="submission" date="2020-08" db="EMBL/GenBank/DDBJ databases">
        <title>Genomic Encyclopedia of Type Strains, Phase IV (KMG-IV): sequencing the most valuable type-strain genomes for metagenomic binning, comparative biology and taxonomic classification.</title>
        <authorList>
            <person name="Goeker M."/>
        </authorList>
    </citation>
    <scope>NUCLEOTIDE SEQUENCE [LARGE SCALE GENOMIC DNA]</scope>
    <source>
        <strain evidence="3 4">DSM 29514</strain>
    </source>
</reference>
<dbReference type="AlphaFoldDB" id="A0A7W6LFT3"/>
<keyword evidence="1" id="KW-1277">Toxin-antitoxin system</keyword>
<evidence type="ECO:0000256" key="2">
    <source>
        <dbReference type="SAM" id="Phobius"/>
    </source>
</evidence>
<comment type="caution">
    <text evidence="3">The sequence shown here is derived from an EMBL/GenBank/DDBJ whole genome shotgun (WGS) entry which is preliminary data.</text>
</comment>
<gene>
    <name evidence="3" type="ORF">GGQ72_002083</name>
</gene>
<evidence type="ECO:0000256" key="1">
    <source>
        <dbReference type="ARBA" id="ARBA00022649"/>
    </source>
</evidence>